<evidence type="ECO:0000313" key="9">
    <source>
        <dbReference type="Proteomes" id="UP000265742"/>
    </source>
</evidence>
<evidence type="ECO:0000256" key="6">
    <source>
        <dbReference type="SAM" id="SignalP"/>
    </source>
</evidence>
<organism evidence="8 9">
    <name type="scientific">Amnibacterium setariae</name>
    <dbReference type="NCBI Taxonomy" id="2306585"/>
    <lineage>
        <taxon>Bacteria</taxon>
        <taxon>Bacillati</taxon>
        <taxon>Actinomycetota</taxon>
        <taxon>Actinomycetes</taxon>
        <taxon>Micrococcales</taxon>
        <taxon>Microbacteriaceae</taxon>
        <taxon>Amnibacterium</taxon>
    </lineage>
</organism>
<dbReference type="GO" id="GO:0005975">
    <property type="term" value="P:carbohydrate metabolic process"/>
    <property type="evidence" value="ECO:0007669"/>
    <property type="project" value="InterPro"/>
</dbReference>
<protein>
    <submittedName>
        <fullName evidence="8">Arabinan endo-1,5-alpha-L-arabinosidase</fullName>
    </submittedName>
</protein>
<feature type="compositionally biased region" description="Low complexity" evidence="5">
    <location>
        <begin position="384"/>
        <end position="395"/>
    </location>
</feature>
<feature type="site" description="Important for catalytic activity, responsible for pKa modulation of the active site Glu and correct orientation of both the proton donor and substrate" evidence="4">
    <location>
        <position position="204"/>
    </location>
</feature>
<dbReference type="AlphaFoldDB" id="A0A3A1U1U2"/>
<evidence type="ECO:0000256" key="5">
    <source>
        <dbReference type="SAM" id="MobiDB-lite"/>
    </source>
</evidence>
<gene>
    <name evidence="8" type="ORF">D1781_09605</name>
</gene>
<evidence type="ECO:0000256" key="2">
    <source>
        <dbReference type="ARBA" id="ARBA00022801"/>
    </source>
</evidence>
<feature type="chain" id="PRO_5017221251" evidence="6">
    <location>
        <begin position="32"/>
        <end position="613"/>
    </location>
</feature>
<accession>A0A3A1U1U2</accession>
<reference evidence="9" key="1">
    <citation type="submission" date="2018-09" db="EMBL/GenBank/DDBJ databases">
        <authorList>
            <person name="Kim I."/>
        </authorList>
    </citation>
    <scope>NUCLEOTIDE SEQUENCE [LARGE SCALE GENOMIC DNA]</scope>
    <source>
        <strain evidence="9">DD4a</strain>
    </source>
</reference>
<evidence type="ECO:0000313" key="8">
    <source>
        <dbReference type="EMBL" id="RIX27787.1"/>
    </source>
</evidence>
<comment type="similarity">
    <text evidence="1">Belongs to the glycosyl hydrolase 43 family.</text>
</comment>
<proteinExistence type="inferred from homology"/>
<feature type="domain" description="Beta-xylosidase C-terminal Concanavalin A-like" evidence="7">
    <location>
        <begin position="417"/>
        <end position="579"/>
    </location>
</feature>
<dbReference type="EMBL" id="QXTG01000002">
    <property type="protein sequence ID" value="RIX27787.1"/>
    <property type="molecule type" value="Genomic_DNA"/>
</dbReference>
<dbReference type="PANTHER" id="PTHR42812:SF14">
    <property type="entry name" value="SECRETED PROTEIN"/>
    <property type="match status" value="1"/>
</dbReference>
<dbReference type="Gene3D" id="2.60.120.200">
    <property type="match status" value="1"/>
</dbReference>
<dbReference type="GO" id="GO:0004553">
    <property type="term" value="F:hydrolase activity, hydrolyzing O-glycosyl compounds"/>
    <property type="evidence" value="ECO:0007669"/>
    <property type="project" value="InterPro"/>
</dbReference>
<dbReference type="SUPFAM" id="SSF75005">
    <property type="entry name" value="Arabinanase/levansucrase/invertase"/>
    <property type="match status" value="1"/>
</dbReference>
<dbReference type="Pfam" id="PF17851">
    <property type="entry name" value="GH43_C2"/>
    <property type="match status" value="1"/>
</dbReference>
<dbReference type="InterPro" id="IPR051795">
    <property type="entry name" value="Glycosyl_Hydrlase_43"/>
</dbReference>
<evidence type="ECO:0000256" key="4">
    <source>
        <dbReference type="PIRSR" id="PIRSR606710-2"/>
    </source>
</evidence>
<dbReference type="InterPro" id="IPR041542">
    <property type="entry name" value="GH43_C2"/>
</dbReference>
<feature type="signal peptide" evidence="6">
    <location>
        <begin position="1"/>
        <end position="31"/>
    </location>
</feature>
<dbReference type="InterPro" id="IPR013320">
    <property type="entry name" value="ConA-like_dom_sf"/>
</dbReference>
<keyword evidence="6" id="KW-0732">Signal</keyword>
<dbReference type="InterPro" id="IPR006710">
    <property type="entry name" value="Glyco_hydro_43"/>
</dbReference>
<keyword evidence="3" id="KW-0326">Glycosidase</keyword>
<feature type="region of interest" description="Disordered" evidence="5">
    <location>
        <begin position="376"/>
        <end position="397"/>
    </location>
</feature>
<evidence type="ECO:0000259" key="7">
    <source>
        <dbReference type="Pfam" id="PF17851"/>
    </source>
</evidence>
<dbReference type="Proteomes" id="UP000265742">
    <property type="component" value="Unassembled WGS sequence"/>
</dbReference>
<dbReference type="CDD" id="cd18616">
    <property type="entry name" value="GH43_ABN-like"/>
    <property type="match status" value="1"/>
</dbReference>
<sequence>MSWEVLVRRVAPLVIALALVAGLLPAAPASAAPAAGAAADQRSASPGTFRNPLDLRLPDGSRAENCADPDVARGTGGDRHWYLYCTTDAIDAGERGPDGAPVQHLLPTYRSTDLVHWRYAGDAFAKVPGWVAPDAGLWAPEIRHANGRWYLYYTAPETALPGGGSAIGVATAPSPTGPWTDSGRPVVAPADNPTSPGNRRWTYDPEVLTEGGTAWIYFGSYNGGLFVRRLSADGLSTSASSERRIAIANRYEGTNVVRHDGWYYLLASATNCCNGALTGYSVFAARSRSPLGPFRDADGRSILAAKVGGTPVLSRNGNRWIGTGHESAFTDAAGQGWLAYHAVDRTDPLVPGTETYTKRAVLLDRLDWRHGWPVVRGGRGPSDGAQPAPAAQPGQRRVPPVRFVDAPRPGRAIPALSDDFRGSRLASRWSWVRPPVAGGYSVAGGALRFATQAADLHPPATPLASVLTERAPRGDFVVEAKLRTTVPDTGDSYNYAQGGVLVYGGDGRYVKLAVSSIYETRQTEWGVQDSAQPAGRPTYGNGVVGPVGRTWTWLRIIRHGDRYTAATSVDGRRWRTGGTWTTDLGAAPRIGLVSMGAAGFTTVVDAVRVSRLR</sequence>
<dbReference type="SUPFAM" id="SSF49899">
    <property type="entry name" value="Concanavalin A-like lectins/glucanases"/>
    <property type="match status" value="1"/>
</dbReference>
<dbReference type="PANTHER" id="PTHR42812">
    <property type="entry name" value="BETA-XYLOSIDASE"/>
    <property type="match status" value="1"/>
</dbReference>
<dbReference type="InterPro" id="IPR023296">
    <property type="entry name" value="Glyco_hydro_beta-prop_sf"/>
</dbReference>
<comment type="caution">
    <text evidence="8">The sequence shown here is derived from an EMBL/GenBank/DDBJ whole genome shotgun (WGS) entry which is preliminary data.</text>
</comment>
<dbReference type="Gene3D" id="2.115.10.20">
    <property type="entry name" value="Glycosyl hydrolase domain, family 43"/>
    <property type="match status" value="1"/>
</dbReference>
<dbReference type="OrthoDB" id="9801455at2"/>
<evidence type="ECO:0000256" key="3">
    <source>
        <dbReference type="ARBA" id="ARBA00023295"/>
    </source>
</evidence>
<dbReference type="Pfam" id="PF04616">
    <property type="entry name" value="Glyco_hydro_43"/>
    <property type="match status" value="1"/>
</dbReference>
<keyword evidence="9" id="KW-1185">Reference proteome</keyword>
<dbReference type="RefSeq" id="WP_119482096.1">
    <property type="nucleotide sequence ID" value="NZ_QXTG01000002.1"/>
</dbReference>
<name>A0A3A1U1U2_9MICO</name>
<keyword evidence="2" id="KW-0378">Hydrolase</keyword>
<evidence type="ECO:0000256" key="1">
    <source>
        <dbReference type="ARBA" id="ARBA00009865"/>
    </source>
</evidence>